<dbReference type="InterPro" id="IPR036514">
    <property type="entry name" value="SGNH_hydro_sf"/>
</dbReference>
<dbReference type="PANTHER" id="PTHR22901:SF0">
    <property type="entry name" value="SIALATE O-ACETYLESTERASE"/>
    <property type="match status" value="1"/>
</dbReference>
<dbReference type="SUPFAM" id="SSF52266">
    <property type="entry name" value="SGNH hydrolase"/>
    <property type="match status" value="1"/>
</dbReference>
<dbReference type="Gene3D" id="3.40.50.1110">
    <property type="entry name" value="SGNH hydrolase"/>
    <property type="match status" value="1"/>
</dbReference>
<feature type="signal peptide" evidence="2">
    <location>
        <begin position="1"/>
        <end position="16"/>
    </location>
</feature>
<proteinExistence type="predicted"/>
<reference evidence="4 5" key="1">
    <citation type="submission" date="2019-07" db="EMBL/GenBank/DDBJ databases">
        <title>Novel species isolated from glacier.</title>
        <authorList>
            <person name="Liu Q."/>
            <person name="Xin Y.-H."/>
        </authorList>
    </citation>
    <scope>NUCLEOTIDE SEQUENCE [LARGE SCALE GENOMIC DNA]</scope>
    <source>
        <strain evidence="4 5">LB1R16</strain>
    </source>
</reference>
<organism evidence="4 5">
    <name type="scientific">Glacieibacterium frigidum</name>
    <dbReference type="NCBI Taxonomy" id="2593303"/>
    <lineage>
        <taxon>Bacteria</taxon>
        <taxon>Pseudomonadati</taxon>
        <taxon>Pseudomonadota</taxon>
        <taxon>Alphaproteobacteria</taxon>
        <taxon>Sphingomonadales</taxon>
        <taxon>Sphingosinicellaceae</taxon>
        <taxon>Glacieibacterium</taxon>
    </lineage>
</organism>
<keyword evidence="5" id="KW-1185">Reference proteome</keyword>
<dbReference type="AlphaFoldDB" id="A0A552UGH6"/>
<evidence type="ECO:0000313" key="4">
    <source>
        <dbReference type="EMBL" id="TRW17333.1"/>
    </source>
</evidence>
<protein>
    <submittedName>
        <fullName evidence="4">Glycosyl hydrolase family 2</fullName>
    </submittedName>
</protein>
<dbReference type="GO" id="GO:0005975">
    <property type="term" value="P:carbohydrate metabolic process"/>
    <property type="evidence" value="ECO:0007669"/>
    <property type="project" value="TreeGrafter"/>
</dbReference>
<gene>
    <name evidence="4" type="ORF">FMM06_03930</name>
</gene>
<dbReference type="InterPro" id="IPR013783">
    <property type="entry name" value="Ig-like_fold"/>
</dbReference>
<dbReference type="Proteomes" id="UP000317894">
    <property type="component" value="Unassembled WGS sequence"/>
</dbReference>
<name>A0A552UGH6_9SPHN</name>
<evidence type="ECO:0000256" key="2">
    <source>
        <dbReference type="SAM" id="SignalP"/>
    </source>
</evidence>
<dbReference type="InterPro" id="IPR039329">
    <property type="entry name" value="SIAE"/>
</dbReference>
<accession>A0A552UGH6</accession>
<evidence type="ECO:0000256" key="1">
    <source>
        <dbReference type="ARBA" id="ARBA00022801"/>
    </source>
</evidence>
<dbReference type="Pfam" id="PF03629">
    <property type="entry name" value="SASA"/>
    <property type="match status" value="1"/>
</dbReference>
<dbReference type="InterPro" id="IPR005181">
    <property type="entry name" value="SASA"/>
</dbReference>
<dbReference type="SUPFAM" id="SSF49785">
    <property type="entry name" value="Galactose-binding domain-like"/>
    <property type="match status" value="1"/>
</dbReference>
<feature type="domain" description="Sialate O-acetylesterase" evidence="3">
    <location>
        <begin position="404"/>
        <end position="533"/>
    </location>
</feature>
<dbReference type="Gene3D" id="2.60.40.10">
    <property type="entry name" value="Immunoglobulins"/>
    <property type="match status" value="1"/>
</dbReference>
<keyword evidence="2" id="KW-0732">Signal</keyword>
<comment type="caution">
    <text evidence="4">The sequence shown here is derived from an EMBL/GenBank/DDBJ whole genome shotgun (WGS) entry which is preliminary data.</text>
</comment>
<dbReference type="PANTHER" id="PTHR22901">
    <property type="entry name" value="SIALATE O-ACETYLESTERASE"/>
    <property type="match status" value="1"/>
</dbReference>
<dbReference type="InterPro" id="IPR008979">
    <property type="entry name" value="Galactose-bd-like_sf"/>
</dbReference>
<dbReference type="Gene3D" id="2.60.120.260">
    <property type="entry name" value="Galactose-binding domain-like"/>
    <property type="match status" value="1"/>
</dbReference>
<dbReference type="RefSeq" id="WP_143554878.1">
    <property type="nucleotide sequence ID" value="NZ_VJWA01000001.1"/>
</dbReference>
<dbReference type="OrthoDB" id="9795554at2"/>
<evidence type="ECO:0000313" key="5">
    <source>
        <dbReference type="Proteomes" id="UP000317894"/>
    </source>
</evidence>
<keyword evidence="1 4" id="KW-0378">Hydrolase</keyword>
<sequence length="643" mass="69285">MRRLLAPLLVATPALAQDAGPQFDPLFADHAVIQRDRPIRVRGTAAPAQAVAVAMAGKSVEAVTDAAGAWSATLPAMPAGGPYRLTVTDMAAATAAIDDVMVGDVFLCGGQSNMSYLTKFATNASNQLKVAADPAVRFATIPINQPPLEQARLGDRIAWKTAAPDSLGESSAVCYYMALELKKTAGVTIGFIRSSLGGTRVESWLSADALRQTPPFGDRVAALQAFARLPEAGRAEWQRHVEAWWQATAPDAGRTRPDYDDMSWDWAQLPGQRNPSKGVSDTWFGGAIWYRHEATLDAATARRISALDLGAVSEDATVWINGRLVGAREGGRREPYPVPRGLLKAGRNLVAVRLLDQGSEWKTRVCRDGCEWIASGGTVPLTPDWRYRMVARSGDLPLAPRAPWTGGQGLGTLYNGMIAPLGAYAFKGVVWYQGESNVADPGTYRRLLPGLMRDWRRTFADRDLPFVLVQLTAYGPVATKPGKSDWAALREVQRQVSLDDPRTALIVTVDAGDRWDIHPAQKKIVGQRAARAMRHLAYGDPISVGGPRPLSVTRRGGDIIVRFGDTDGALLTYSSPQAIGFETCDAARVCAFAEGRVEGDSVVLTGANEGNTAFVRYAWANSPVVNLFGKTDIPAIPFELAIP</sequence>
<feature type="chain" id="PRO_5022026095" evidence="2">
    <location>
        <begin position="17"/>
        <end position="643"/>
    </location>
</feature>
<dbReference type="GO" id="GO:0001681">
    <property type="term" value="F:sialate O-acetylesterase activity"/>
    <property type="evidence" value="ECO:0007669"/>
    <property type="project" value="InterPro"/>
</dbReference>
<evidence type="ECO:0000259" key="3">
    <source>
        <dbReference type="Pfam" id="PF03629"/>
    </source>
</evidence>
<dbReference type="EMBL" id="VJWA01000001">
    <property type="protein sequence ID" value="TRW17333.1"/>
    <property type="molecule type" value="Genomic_DNA"/>
</dbReference>